<dbReference type="AlphaFoldDB" id="B4EQH1"/>
<protein>
    <submittedName>
        <fullName evidence="2">Membrane protein</fullName>
    </submittedName>
</protein>
<dbReference type="EMBL" id="AM747723">
    <property type="protein sequence ID" value="CAR57742.1"/>
    <property type="molecule type" value="Genomic_DNA"/>
</dbReference>
<gene>
    <name evidence="2" type="ORF">pBCA034</name>
</gene>
<keyword evidence="1" id="KW-0812">Transmembrane</keyword>
<keyword evidence="1" id="KW-0472">Membrane</keyword>
<geneLocation type="plasmid" evidence="2 3">
    <name>pBCJ2315</name>
</geneLocation>
<dbReference type="HOGENOM" id="CLU_201650_0_0_4"/>
<accession>B4EQH1</accession>
<keyword evidence="1" id="KW-1133">Transmembrane helix</keyword>
<reference evidence="2 3" key="1">
    <citation type="journal article" date="2009" name="J. Bacteriol.">
        <title>The genome of Burkholderia cenocepacia J2315, an epidemic pathogen of cystic fibrosis patients.</title>
        <authorList>
            <person name="Holden M.T."/>
            <person name="Seth-Smith H.M."/>
            <person name="Crossman L.C."/>
            <person name="Sebaihia M."/>
            <person name="Bentley S.D."/>
            <person name="Cerdeno-Tarraga A.M."/>
            <person name="Thomson N.R."/>
            <person name="Bason N."/>
            <person name="Quail M.A."/>
            <person name="Sharp S."/>
            <person name="Cherevach I."/>
            <person name="Churcher C."/>
            <person name="Goodhead I."/>
            <person name="Hauser H."/>
            <person name="Holroyd N."/>
            <person name="Mungall K."/>
            <person name="Scott P."/>
            <person name="Walker D."/>
            <person name="White B."/>
            <person name="Rose H."/>
            <person name="Iversen P."/>
            <person name="Mil-Homens D."/>
            <person name="Rocha E.P."/>
            <person name="Fialho A.M."/>
            <person name="Baldwin A."/>
            <person name="Dowson C."/>
            <person name="Barrell B.G."/>
            <person name="Govan J.R."/>
            <person name="Vandamme P."/>
            <person name="Hart C.A."/>
            <person name="Mahenthiralingam E."/>
            <person name="Parkhill J."/>
        </authorList>
    </citation>
    <scope>NUCLEOTIDE SEQUENCE [LARGE SCALE GENOMIC DNA]</scope>
    <source>
        <strain evidence="3">ATCC BAA-245 / DSM 16553 / LMG 16656 / NCTC 13227 / J2315 / CF5610</strain>
        <plasmid evidence="2">pBCJ2315</plasmid>
    </source>
</reference>
<keyword evidence="2" id="KW-0614">Plasmid</keyword>
<keyword evidence="3" id="KW-1185">Reference proteome</keyword>
<feature type="transmembrane region" description="Helical" evidence="1">
    <location>
        <begin position="33"/>
        <end position="52"/>
    </location>
</feature>
<dbReference type="Proteomes" id="UP000001035">
    <property type="component" value="Plasmid pBCJ2315"/>
</dbReference>
<sequence length="56" mass="6015">MPPRWTAIALFWLFIGCLSVGFAAVTLVVAGMDGALGCMTYGIVAIVIARNARRWS</sequence>
<name>B4EQH1_BURCJ</name>
<evidence type="ECO:0000256" key="1">
    <source>
        <dbReference type="SAM" id="Phobius"/>
    </source>
</evidence>
<organism evidence="2 3">
    <name type="scientific">Burkholderia cenocepacia (strain ATCC BAA-245 / DSM 16553 / LMG 16656 / NCTC 13227 / J2315 / CF5610)</name>
    <name type="common">Burkholderia cepacia (strain J2315)</name>
    <dbReference type="NCBI Taxonomy" id="216591"/>
    <lineage>
        <taxon>Bacteria</taxon>
        <taxon>Pseudomonadati</taxon>
        <taxon>Pseudomonadota</taxon>
        <taxon>Betaproteobacteria</taxon>
        <taxon>Burkholderiales</taxon>
        <taxon>Burkholderiaceae</taxon>
        <taxon>Burkholderia</taxon>
        <taxon>Burkholderia cepacia complex</taxon>
    </lineage>
</organism>
<dbReference type="KEGG" id="bcj:pBCA034"/>
<evidence type="ECO:0000313" key="2">
    <source>
        <dbReference type="EMBL" id="CAR57742.1"/>
    </source>
</evidence>
<evidence type="ECO:0000313" key="3">
    <source>
        <dbReference type="Proteomes" id="UP000001035"/>
    </source>
</evidence>
<dbReference type="PROSITE" id="PS51257">
    <property type="entry name" value="PROKAR_LIPOPROTEIN"/>
    <property type="match status" value="1"/>
</dbReference>
<proteinExistence type="predicted"/>